<dbReference type="InterPro" id="IPR024949">
    <property type="entry name" value="Bet_v_I_allergen"/>
</dbReference>
<dbReference type="EMBL" id="JAUIZM010000006">
    <property type="protein sequence ID" value="KAK1380329.1"/>
    <property type="molecule type" value="Genomic_DNA"/>
</dbReference>
<protein>
    <submittedName>
        <fullName evidence="3">Major allergen Pru ar like</fullName>
    </submittedName>
</protein>
<evidence type="ECO:0000256" key="1">
    <source>
        <dbReference type="ARBA" id="ARBA00009744"/>
    </source>
</evidence>
<keyword evidence="4" id="KW-1185">Reference proteome</keyword>
<dbReference type="GO" id="GO:0005634">
    <property type="term" value="C:nucleus"/>
    <property type="evidence" value="ECO:0007669"/>
    <property type="project" value="TreeGrafter"/>
</dbReference>
<dbReference type="CDD" id="cd07816">
    <property type="entry name" value="Bet_v1-like"/>
    <property type="match status" value="1"/>
</dbReference>
<dbReference type="GO" id="GO:0038023">
    <property type="term" value="F:signaling receptor activity"/>
    <property type="evidence" value="ECO:0007669"/>
    <property type="project" value="InterPro"/>
</dbReference>
<dbReference type="InterPro" id="IPR050279">
    <property type="entry name" value="Plant_def-hormone_signal"/>
</dbReference>
<dbReference type="GO" id="GO:0010427">
    <property type="term" value="F:abscisic acid binding"/>
    <property type="evidence" value="ECO:0007669"/>
    <property type="project" value="InterPro"/>
</dbReference>
<dbReference type="InterPro" id="IPR023393">
    <property type="entry name" value="START-like_dom_sf"/>
</dbReference>
<dbReference type="Proteomes" id="UP001237642">
    <property type="component" value="Unassembled WGS sequence"/>
</dbReference>
<dbReference type="GO" id="GO:0009738">
    <property type="term" value="P:abscisic acid-activated signaling pathway"/>
    <property type="evidence" value="ECO:0007669"/>
    <property type="project" value="InterPro"/>
</dbReference>
<dbReference type="FunFam" id="3.30.530.20:FF:000007">
    <property type="entry name" value="Major pollen allergen Bet v 1-A"/>
    <property type="match status" value="1"/>
</dbReference>
<evidence type="ECO:0000313" key="4">
    <source>
        <dbReference type="Proteomes" id="UP001237642"/>
    </source>
</evidence>
<feature type="domain" description="Bet v I/Major latex protein" evidence="2">
    <location>
        <begin position="1"/>
        <end position="155"/>
    </location>
</feature>
<evidence type="ECO:0000313" key="3">
    <source>
        <dbReference type="EMBL" id="KAK1380329.1"/>
    </source>
</evidence>
<name>A0AAD8MPT2_9APIA</name>
<dbReference type="PANTHER" id="PTHR31213:SF55">
    <property type="entry name" value="STRESS-INDUCED PROTEIN SAM22"/>
    <property type="match status" value="1"/>
</dbReference>
<reference evidence="3" key="2">
    <citation type="submission" date="2023-05" db="EMBL/GenBank/DDBJ databases">
        <authorList>
            <person name="Schelkunov M.I."/>
        </authorList>
    </citation>
    <scope>NUCLEOTIDE SEQUENCE</scope>
    <source>
        <strain evidence="3">Hsosn_3</strain>
        <tissue evidence="3">Leaf</tissue>
    </source>
</reference>
<comment type="similarity">
    <text evidence="1">Belongs to the BetVI family.</text>
</comment>
<dbReference type="GO" id="GO:0005737">
    <property type="term" value="C:cytoplasm"/>
    <property type="evidence" value="ECO:0007669"/>
    <property type="project" value="TreeGrafter"/>
</dbReference>
<accession>A0AAD8MPT2</accession>
<evidence type="ECO:0000259" key="2">
    <source>
        <dbReference type="SMART" id="SM01037"/>
    </source>
</evidence>
<comment type="caution">
    <text evidence="3">The sequence shown here is derived from an EMBL/GenBank/DDBJ whole genome shotgun (WGS) entry which is preliminary data.</text>
</comment>
<dbReference type="PRINTS" id="PR00634">
    <property type="entry name" value="BETALLERGEN"/>
</dbReference>
<dbReference type="InterPro" id="IPR000916">
    <property type="entry name" value="Bet_v_I/MLP"/>
</dbReference>
<dbReference type="GO" id="GO:0004864">
    <property type="term" value="F:protein phosphatase inhibitor activity"/>
    <property type="evidence" value="ECO:0007669"/>
    <property type="project" value="InterPro"/>
</dbReference>
<proteinExistence type="inferred from homology"/>
<dbReference type="SUPFAM" id="SSF55961">
    <property type="entry name" value="Bet v1-like"/>
    <property type="match status" value="1"/>
</dbReference>
<gene>
    <name evidence="3" type="ORF">POM88_027073</name>
</gene>
<reference evidence="3" key="1">
    <citation type="submission" date="2023-02" db="EMBL/GenBank/DDBJ databases">
        <title>Genome of toxic invasive species Heracleum sosnowskyi carries increased number of genes despite the absence of recent whole-genome duplications.</title>
        <authorList>
            <person name="Schelkunov M."/>
            <person name="Shtratnikova V."/>
            <person name="Makarenko M."/>
            <person name="Klepikova A."/>
            <person name="Omelchenko D."/>
            <person name="Novikova G."/>
            <person name="Obukhova E."/>
            <person name="Bogdanov V."/>
            <person name="Penin A."/>
            <person name="Logacheva M."/>
        </authorList>
    </citation>
    <scope>NUCLEOTIDE SEQUENCE</scope>
    <source>
        <strain evidence="3">Hsosn_3</strain>
        <tissue evidence="3">Leaf</tissue>
    </source>
</reference>
<sequence length="155" mass="16324">MGVQKSEVVITSAVPAAKLFKALCIDIDTLLPQVLPGAIKGGEIVEGDGGVGTIKLVTLGDASPYKTMKQKVDAIDKEAFTFSYSIIDGDILLGFIDSINNHLSFVPTADGGCTATSTAVFNTKGDAVVPEENIKFANEQNNLIFKAVEAYLLAN</sequence>
<dbReference type="Gene3D" id="3.30.530.20">
    <property type="match status" value="1"/>
</dbReference>
<dbReference type="SMART" id="SM01037">
    <property type="entry name" value="Bet_v_1"/>
    <property type="match status" value="1"/>
</dbReference>
<dbReference type="GO" id="GO:0006952">
    <property type="term" value="P:defense response"/>
    <property type="evidence" value="ECO:0007669"/>
    <property type="project" value="InterPro"/>
</dbReference>
<dbReference type="Pfam" id="PF00407">
    <property type="entry name" value="Bet_v_1"/>
    <property type="match status" value="1"/>
</dbReference>
<dbReference type="PANTHER" id="PTHR31213">
    <property type="entry name" value="OS08G0374000 PROTEIN-RELATED"/>
    <property type="match status" value="1"/>
</dbReference>
<organism evidence="3 4">
    <name type="scientific">Heracleum sosnowskyi</name>
    <dbReference type="NCBI Taxonomy" id="360622"/>
    <lineage>
        <taxon>Eukaryota</taxon>
        <taxon>Viridiplantae</taxon>
        <taxon>Streptophyta</taxon>
        <taxon>Embryophyta</taxon>
        <taxon>Tracheophyta</taxon>
        <taxon>Spermatophyta</taxon>
        <taxon>Magnoliopsida</taxon>
        <taxon>eudicotyledons</taxon>
        <taxon>Gunneridae</taxon>
        <taxon>Pentapetalae</taxon>
        <taxon>asterids</taxon>
        <taxon>campanulids</taxon>
        <taxon>Apiales</taxon>
        <taxon>Apiaceae</taxon>
        <taxon>Apioideae</taxon>
        <taxon>apioid superclade</taxon>
        <taxon>Tordylieae</taxon>
        <taxon>Tordyliinae</taxon>
        <taxon>Heracleum</taxon>
    </lineage>
</organism>
<dbReference type="AlphaFoldDB" id="A0AAD8MPT2"/>